<evidence type="ECO:0000313" key="2">
    <source>
        <dbReference type="Proteomes" id="UP000000245"/>
    </source>
</evidence>
<gene>
    <name evidence="1" type="ordered locus">Acry_3377</name>
</gene>
<dbReference type="EMBL" id="CP000690">
    <property type="protein sequence ID" value="ABQ28987.1"/>
    <property type="molecule type" value="Genomic_DNA"/>
</dbReference>
<dbReference type="HOGENOM" id="CLU_082427_1_0_5"/>
<dbReference type="KEGG" id="acr:Acry_3377"/>
<name>A5FTQ5_ACICJ</name>
<dbReference type="Gene3D" id="1.10.10.60">
    <property type="entry name" value="Homeodomain-like"/>
    <property type="match status" value="1"/>
</dbReference>
<dbReference type="SUPFAM" id="SSF46689">
    <property type="entry name" value="Homeodomain-like"/>
    <property type="match status" value="1"/>
</dbReference>
<sequence length="130" mass="13603">MNAGATLPNATLKVLEEEGEPEFSTRDVCAIAKVTAPTLYHHIGSADIPTAEEAFTLLTACVAAIAGEGSLTQKVDAAPDIMWTSTKAASLLCGTASLRKLSTPTAAVLEQKRQGAFRSILKSKSNVQSQ</sequence>
<evidence type="ECO:0000313" key="1">
    <source>
        <dbReference type="EMBL" id="ABQ28987.1"/>
    </source>
</evidence>
<dbReference type="InterPro" id="IPR009057">
    <property type="entry name" value="Homeodomain-like_sf"/>
</dbReference>
<accession>A5FTQ5</accession>
<organism evidence="1 2">
    <name type="scientific">Acidiphilium cryptum (strain JF-5)</name>
    <dbReference type="NCBI Taxonomy" id="349163"/>
    <lineage>
        <taxon>Bacteria</taxon>
        <taxon>Pseudomonadati</taxon>
        <taxon>Pseudomonadota</taxon>
        <taxon>Alphaproteobacteria</taxon>
        <taxon>Acetobacterales</taxon>
        <taxon>Acidocellaceae</taxon>
        <taxon>Acidiphilium</taxon>
    </lineage>
</organism>
<proteinExistence type="predicted"/>
<reference evidence="1 2" key="1">
    <citation type="submission" date="2007-05" db="EMBL/GenBank/DDBJ databases">
        <title>Complete sequence of plasmid2 pACRY02 of Acidiphilium cryptum JF-5.</title>
        <authorList>
            <consortium name="US DOE Joint Genome Institute"/>
            <person name="Copeland A."/>
            <person name="Lucas S."/>
            <person name="Lapidus A."/>
            <person name="Barry K."/>
            <person name="Detter J.C."/>
            <person name="Glavina del Rio T."/>
            <person name="Hammon N."/>
            <person name="Israni S."/>
            <person name="Dalin E."/>
            <person name="Tice H."/>
            <person name="Pitluck S."/>
            <person name="Sims D."/>
            <person name="Brettin T."/>
            <person name="Bruce D."/>
            <person name="Han C."/>
            <person name="Schmutz J."/>
            <person name="Larimer F."/>
            <person name="Land M."/>
            <person name="Hauser L."/>
            <person name="Kyrpides N."/>
            <person name="Kim E."/>
            <person name="Magnuson T."/>
            <person name="Richardson P."/>
        </authorList>
    </citation>
    <scope>NUCLEOTIDE SEQUENCE [LARGE SCALE GENOMIC DNA]</scope>
    <source>
        <strain evidence="1 2">JF-5</strain>
        <plasmid evidence="2">Plasmid pACRY02</plasmid>
    </source>
</reference>
<keyword evidence="1" id="KW-0614">Plasmid</keyword>
<dbReference type="Proteomes" id="UP000000245">
    <property type="component" value="Plasmid pACRY02"/>
</dbReference>
<geneLocation type="plasmid" evidence="1 2">
    <name>pACRY02</name>
</geneLocation>
<dbReference type="RefSeq" id="WP_011930667.1">
    <property type="nucleotide sequence ID" value="NC_009468.1"/>
</dbReference>
<protein>
    <submittedName>
        <fullName evidence="1">Uncharacterized protein</fullName>
    </submittedName>
</protein>
<keyword evidence="2" id="KW-1185">Reference proteome</keyword>
<dbReference type="AlphaFoldDB" id="A5FTQ5"/>